<dbReference type="EMBL" id="CDHN01000002">
    <property type="protein sequence ID" value="CEJ85000.1"/>
    <property type="molecule type" value="Genomic_DNA"/>
</dbReference>
<evidence type="ECO:0000313" key="3">
    <source>
        <dbReference type="Proteomes" id="UP000039046"/>
    </source>
</evidence>
<evidence type="ECO:0000313" key="2">
    <source>
        <dbReference type="EMBL" id="CEJ85000.1"/>
    </source>
</evidence>
<dbReference type="Proteomes" id="UP000039046">
    <property type="component" value="Unassembled WGS sequence"/>
</dbReference>
<keyword evidence="3" id="KW-1185">Reference proteome</keyword>
<feature type="region of interest" description="Disordered" evidence="1">
    <location>
        <begin position="154"/>
        <end position="232"/>
    </location>
</feature>
<proteinExistence type="predicted"/>
<dbReference type="HOGENOM" id="CLU_094654_0_0_1"/>
<gene>
    <name evidence="2" type="ORF">VHEMI03641</name>
</gene>
<dbReference type="OrthoDB" id="5409477at2759"/>
<reference evidence="2 3" key="1">
    <citation type="journal article" date="2015" name="Genome Announc.">
        <title>Draft Genome Sequence and Gene Annotation of the Entomopathogenic Fungus Verticillium hemipterigenum.</title>
        <authorList>
            <person name="Horn F."/>
            <person name="Habel A."/>
            <person name="Scharf D.H."/>
            <person name="Dworschak J."/>
            <person name="Brakhage A.A."/>
            <person name="Guthke R."/>
            <person name="Hertweck C."/>
            <person name="Linde J."/>
        </authorList>
    </citation>
    <scope>NUCLEOTIDE SEQUENCE [LARGE SCALE GENOMIC DNA]</scope>
</reference>
<evidence type="ECO:0000256" key="1">
    <source>
        <dbReference type="SAM" id="MobiDB-lite"/>
    </source>
</evidence>
<accession>A0A0A1TBY5</accession>
<organism evidence="2 3">
    <name type="scientific">[Torrubiella] hemipterigena</name>
    <dbReference type="NCBI Taxonomy" id="1531966"/>
    <lineage>
        <taxon>Eukaryota</taxon>
        <taxon>Fungi</taxon>
        <taxon>Dikarya</taxon>
        <taxon>Ascomycota</taxon>
        <taxon>Pezizomycotina</taxon>
        <taxon>Sordariomycetes</taxon>
        <taxon>Hypocreomycetidae</taxon>
        <taxon>Hypocreales</taxon>
        <taxon>Clavicipitaceae</taxon>
        <taxon>Clavicipitaceae incertae sedis</taxon>
        <taxon>'Torrubiella' clade</taxon>
    </lineage>
</organism>
<protein>
    <submittedName>
        <fullName evidence="2">Uncharacterized protein</fullName>
    </submittedName>
</protein>
<sequence length="232" mass="25986">MAAPAPSRVRTISKKDPACAICHEPPESRCECEANALQDAINQAEDAFMADAYRQIRQWVSDNAKEYILDHFRSLSAARNDAHTANMERIKAKAFYYRHGPPTQQEIAEAEFMHQRGVDEDWKASVERYPEVLGYYYSLVNFRLPSNDDPVVVNPPIPLSTPPRRKKTNRRASFGGPPPAHPPGYIPGGPPPIPGVFYTRPGATMRNGASSRPPIAYRYSSHSPQGQHFPPY</sequence>
<name>A0A0A1TBY5_9HYPO</name>
<dbReference type="AlphaFoldDB" id="A0A0A1TBY5"/>
<feature type="compositionally biased region" description="Pro residues" evidence="1">
    <location>
        <begin position="176"/>
        <end position="194"/>
    </location>
</feature>